<dbReference type="OrthoDB" id="7771656at2759"/>
<protein>
    <submittedName>
        <fullName evidence="1">Six-hairpin glycosidase-like protein</fullName>
    </submittedName>
</protein>
<dbReference type="Pfam" id="PF06824">
    <property type="entry name" value="Glyco_hydro_125"/>
    <property type="match status" value="1"/>
</dbReference>
<dbReference type="GO" id="GO:0005975">
    <property type="term" value="P:carbohydrate metabolic process"/>
    <property type="evidence" value="ECO:0007669"/>
    <property type="project" value="InterPro"/>
</dbReference>
<dbReference type="Gene3D" id="1.50.10.10">
    <property type="match status" value="1"/>
</dbReference>
<evidence type="ECO:0000313" key="2">
    <source>
        <dbReference type="Proteomes" id="UP000070501"/>
    </source>
</evidence>
<keyword evidence="1" id="KW-0378">Hydrolase</keyword>
<dbReference type="InterPro" id="IPR008928">
    <property type="entry name" value="6-hairpin_glycosidase_sf"/>
</dbReference>
<dbReference type="SUPFAM" id="SSF48208">
    <property type="entry name" value="Six-hairpin glycosidases"/>
    <property type="match status" value="1"/>
</dbReference>
<dbReference type="InterPro" id="IPR008313">
    <property type="entry name" value="GH125"/>
</dbReference>
<proteinExistence type="predicted"/>
<dbReference type="EMBL" id="KQ964253">
    <property type="protein sequence ID" value="KXJ90278.1"/>
    <property type="molecule type" value="Genomic_DNA"/>
</dbReference>
<dbReference type="GO" id="GO:0016798">
    <property type="term" value="F:hydrolase activity, acting on glycosyl bonds"/>
    <property type="evidence" value="ECO:0007669"/>
    <property type="project" value="UniProtKB-KW"/>
</dbReference>
<gene>
    <name evidence="1" type="ORF">Micbo1qcDRAFT_164815</name>
</gene>
<dbReference type="AlphaFoldDB" id="A0A136IZE5"/>
<reference evidence="2" key="1">
    <citation type="submission" date="2016-02" db="EMBL/GenBank/DDBJ databases">
        <title>Draft genome sequence of Microdochium bolleyi, a fungal endophyte of beachgrass.</title>
        <authorList>
            <consortium name="DOE Joint Genome Institute"/>
            <person name="David A.S."/>
            <person name="May G."/>
            <person name="Haridas S."/>
            <person name="Lim J."/>
            <person name="Wang M."/>
            <person name="Labutti K."/>
            <person name="Lipzen A."/>
            <person name="Barry K."/>
            <person name="Grigoriev I.V."/>
        </authorList>
    </citation>
    <scope>NUCLEOTIDE SEQUENCE [LARGE SCALE GENOMIC DNA]</scope>
    <source>
        <strain evidence="2">J235TASD1</strain>
    </source>
</reference>
<evidence type="ECO:0000313" key="1">
    <source>
        <dbReference type="EMBL" id="KXJ90278.1"/>
    </source>
</evidence>
<sequence length="100" mass="11072">MASIIRIMTSDDDDEIRAVLKEILASTDGLGLIHESVDSNDARRWTREWFTWANGLFGQMIMDLHARKPHLLRESYQPPLVGEGALPQSTAPPGTVEAVG</sequence>
<dbReference type="PANTHER" id="PTHR31047">
    <property type="entry name" value="MEIOTICALLY UP-REGULATED GENE 157 PROTEIN"/>
    <property type="match status" value="1"/>
</dbReference>
<dbReference type="STRING" id="196109.A0A136IZE5"/>
<keyword evidence="1" id="KW-0326">Glycosidase</keyword>
<dbReference type="InterPro" id="IPR012341">
    <property type="entry name" value="6hp_glycosidase-like_sf"/>
</dbReference>
<keyword evidence="2" id="KW-1185">Reference proteome</keyword>
<name>A0A136IZE5_9PEZI</name>
<organism evidence="1 2">
    <name type="scientific">Microdochium bolleyi</name>
    <dbReference type="NCBI Taxonomy" id="196109"/>
    <lineage>
        <taxon>Eukaryota</taxon>
        <taxon>Fungi</taxon>
        <taxon>Dikarya</taxon>
        <taxon>Ascomycota</taxon>
        <taxon>Pezizomycotina</taxon>
        <taxon>Sordariomycetes</taxon>
        <taxon>Xylariomycetidae</taxon>
        <taxon>Xylariales</taxon>
        <taxon>Microdochiaceae</taxon>
        <taxon>Microdochium</taxon>
    </lineage>
</organism>
<accession>A0A136IZE5</accession>
<dbReference type="InParanoid" id="A0A136IZE5"/>
<dbReference type="Proteomes" id="UP000070501">
    <property type="component" value="Unassembled WGS sequence"/>
</dbReference>
<dbReference type="PANTHER" id="PTHR31047:SF1">
    <property type="entry name" value="DUF1237 DOMAIN-CONTAINING PROTEIN"/>
    <property type="match status" value="1"/>
</dbReference>